<gene>
    <name evidence="1" type="ORF">SDC9_123614</name>
</gene>
<evidence type="ECO:0000313" key="1">
    <source>
        <dbReference type="EMBL" id="MPM76615.1"/>
    </source>
</evidence>
<sequence>MASVKGTALLRAPIIQGYQLMHTWGASLNYLYCNFDDNHRRGIGRATTFSDVTGQADITNFKGSVATKLAYDNIDTWTAVYVRTVNSNGITHTEKMKKTDAGGMPDAIVDIWKTGIEYWGYTWSSSFSMPNRVYIEHNNPHD</sequence>
<organism evidence="1">
    <name type="scientific">bioreactor metagenome</name>
    <dbReference type="NCBI Taxonomy" id="1076179"/>
    <lineage>
        <taxon>unclassified sequences</taxon>
        <taxon>metagenomes</taxon>
        <taxon>ecological metagenomes</taxon>
    </lineage>
</organism>
<accession>A0A645CI40</accession>
<reference evidence="1" key="1">
    <citation type="submission" date="2019-08" db="EMBL/GenBank/DDBJ databases">
        <authorList>
            <person name="Kucharzyk K."/>
            <person name="Murdoch R.W."/>
            <person name="Higgins S."/>
            <person name="Loffler F."/>
        </authorList>
    </citation>
    <scope>NUCLEOTIDE SEQUENCE</scope>
</reference>
<protein>
    <submittedName>
        <fullName evidence="1">Uncharacterized protein</fullName>
    </submittedName>
</protein>
<proteinExistence type="predicted"/>
<name>A0A645CI40_9ZZZZ</name>
<comment type="caution">
    <text evidence="1">The sequence shown here is derived from an EMBL/GenBank/DDBJ whole genome shotgun (WGS) entry which is preliminary data.</text>
</comment>
<dbReference type="AlphaFoldDB" id="A0A645CI40"/>
<dbReference type="EMBL" id="VSSQ01027389">
    <property type="protein sequence ID" value="MPM76615.1"/>
    <property type="molecule type" value="Genomic_DNA"/>
</dbReference>